<reference evidence="2" key="1">
    <citation type="submission" date="2021-02" db="EMBL/GenBank/DDBJ databases">
        <title>Genome-Resolved Metagenomics of a Microbial Community Performing Photosynthetic Biological Nutrient Removal.</title>
        <authorList>
            <person name="Mcdaniel E.A."/>
        </authorList>
    </citation>
    <scope>NUCLEOTIDE SEQUENCE</scope>
    <source>
        <strain evidence="2">UWPOB_OBS1</strain>
    </source>
</reference>
<keyword evidence="1" id="KW-0472">Membrane</keyword>
<feature type="transmembrane region" description="Helical" evidence="1">
    <location>
        <begin position="45"/>
        <end position="66"/>
    </location>
</feature>
<evidence type="ECO:0000313" key="3">
    <source>
        <dbReference type="Proteomes" id="UP000664277"/>
    </source>
</evidence>
<evidence type="ECO:0000313" key="2">
    <source>
        <dbReference type="EMBL" id="MBN8662427.1"/>
    </source>
</evidence>
<comment type="caution">
    <text evidence="2">The sequence shown here is derived from an EMBL/GenBank/DDBJ whole genome shotgun (WGS) entry which is preliminary data.</text>
</comment>
<organism evidence="2 3">
    <name type="scientific">Candidatus Obscuribacter phosphatis</name>
    <dbReference type="NCBI Taxonomy" id="1906157"/>
    <lineage>
        <taxon>Bacteria</taxon>
        <taxon>Bacillati</taxon>
        <taxon>Candidatus Melainabacteria</taxon>
        <taxon>Candidatus Obscuribacterales</taxon>
        <taxon>Candidatus Obscuribacteraceae</taxon>
        <taxon>Candidatus Obscuribacter</taxon>
    </lineage>
</organism>
<accession>A0A8J7PJB5</accession>
<feature type="transmembrane region" description="Helical" evidence="1">
    <location>
        <begin position="72"/>
        <end position="93"/>
    </location>
</feature>
<evidence type="ECO:0000256" key="1">
    <source>
        <dbReference type="SAM" id="Phobius"/>
    </source>
</evidence>
<sequence>MILSSSIFSLALFLVVLIGAKKVFDALVKFFSSPFKSVPIQRVRRSAFIVVAISIGVMAAPLLIPFGGPARVVVFALYTIYLGCGFWQVWTWFQGSENTSK</sequence>
<keyword evidence="1" id="KW-0812">Transmembrane</keyword>
<dbReference type="Proteomes" id="UP000664277">
    <property type="component" value="Unassembled WGS sequence"/>
</dbReference>
<keyword evidence="1" id="KW-1133">Transmembrane helix</keyword>
<gene>
    <name evidence="2" type="ORF">J0M35_18805</name>
</gene>
<proteinExistence type="predicted"/>
<name>A0A8J7PJB5_9BACT</name>
<feature type="transmembrane region" description="Helical" evidence="1">
    <location>
        <begin position="6"/>
        <end position="24"/>
    </location>
</feature>
<dbReference type="AlphaFoldDB" id="A0A8J7PJB5"/>
<protein>
    <submittedName>
        <fullName evidence="2">Uncharacterized protein</fullName>
    </submittedName>
</protein>
<dbReference type="EMBL" id="JAFLCK010000038">
    <property type="protein sequence ID" value="MBN8662427.1"/>
    <property type="molecule type" value="Genomic_DNA"/>
</dbReference>